<proteinExistence type="predicted"/>
<gene>
    <name evidence="2" type="ORF">CLV94_0008</name>
</gene>
<dbReference type="AlphaFoldDB" id="A0A495MGA9"/>
<sequence length="74" mass="8389">MEDNKENQKKTVKTDNGKASGEKYIHVSEIPTQKLNDDKDFRDSLKNKRDSAIDPKPKESQPETGKDNETMGIP</sequence>
<evidence type="ECO:0000313" key="2">
    <source>
        <dbReference type="EMBL" id="RKS24986.1"/>
    </source>
</evidence>
<protein>
    <submittedName>
        <fullName evidence="2">Uncharacterized protein</fullName>
    </submittedName>
</protein>
<reference evidence="2 3" key="1">
    <citation type="submission" date="2018-10" db="EMBL/GenBank/DDBJ databases">
        <title>Genomic Encyclopedia of Archaeal and Bacterial Type Strains, Phase II (KMG-II): from individual species to whole genera.</title>
        <authorList>
            <person name="Goeker M."/>
        </authorList>
    </citation>
    <scope>NUCLEOTIDE SEQUENCE [LARGE SCALE GENOMIC DNA]</scope>
    <source>
        <strain evidence="2 3">DSM 29537</strain>
    </source>
</reference>
<dbReference type="Proteomes" id="UP000277579">
    <property type="component" value="Unassembled WGS sequence"/>
</dbReference>
<keyword evidence="3" id="KW-1185">Reference proteome</keyword>
<feature type="compositionally biased region" description="Basic and acidic residues" evidence="1">
    <location>
        <begin position="1"/>
        <end position="26"/>
    </location>
</feature>
<organism evidence="2 3">
    <name type="scientific">Flavobacterium endophyticum</name>
    <dbReference type="NCBI Taxonomy" id="1540163"/>
    <lineage>
        <taxon>Bacteria</taxon>
        <taxon>Pseudomonadati</taxon>
        <taxon>Bacteroidota</taxon>
        <taxon>Flavobacteriia</taxon>
        <taxon>Flavobacteriales</taxon>
        <taxon>Flavobacteriaceae</taxon>
        <taxon>Flavobacterium</taxon>
    </lineage>
</organism>
<comment type="caution">
    <text evidence="2">The sequence shown here is derived from an EMBL/GenBank/DDBJ whole genome shotgun (WGS) entry which is preliminary data.</text>
</comment>
<dbReference type="EMBL" id="RBLC01000001">
    <property type="protein sequence ID" value="RKS24986.1"/>
    <property type="molecule type" value="Genomic_DNA"/>
</dbReference>
<feature type="compositionally biased region" description="Basic and acidic residues" evidence="1">
    <location>
        <begin position="35"/>
        <end position="74"/>
    </location>
</feature>
<evidence type="ECO:0000256" key="1">
    <source>
        <dbReference type="SAM" id="MobiDB-lite"/>
    </source>
</evidence>
<feature type="region of interest" description="Disordered" evidence="1">
    <location>
        <begin position="1"/>
        <end position="74"/>
    </location>
</feature>
<evidence type="ECO:0000313" key="3">
    <source>
        <dbReference type="Proteomes" id="UP000277579"/>
    </source>
</evidence>
<name>A0A495MGA9_9FLAO</name>
<accession>A0A495MGA9</accession>
<dbReference type="RefSeq" id="WP_121374434.1">
    <property type="nucleotide sequence ID" value="NZ_RBLC01000001.1"/>
</dbReference>